<evidence type="ECO:0000256" key="6">
    <source>
        <dbReference type="ARBA" id="ARBA00022553"/>
    </source>
</evidence>
<gene>
    <name evidence="19" type="ORF">MA20_41690</name>
</gene>
<dbReference type="InterPro" id="IPR004358">
    <property type="entry name" value="Sig_transdc_His_kin-like_C"/>
</dbReference>
<dbReference type="STRING" id="375.BKD09_RS25670"/>
<evidence type="ECO:0000313" key="20">
    <source>
        <dbReference type="Proteomes" id="UP000030377"/>
    </source>
</evidence>
<dbReference type="SMART" id="SM00387">
    <property type="entry name" value="HATPase_c"/>
    <property type="match status" value="1"/>
</dbReference>
<evidence type="ECO:0000256" key="1">
    <source>
        <dbReference type="ARBA" id="ARBA00000085"/>
    </source>
</evidence>
<dbReference type="FunFam" id="2.10.70.100:FF:000001">
    <property type="entry name" value="Sensory transduction histidine kinase"/>
    <property type="match status" value="1"/>
</dbReference>
<feature type="domain" description="PAC" evidence="18">
    <location>
        <begin position="513"/>
        <end position="565"/>
    </location>
</feature>
<dbReference type="FunFam" id="1.10.287.130:FF:000055">
    <property type="entry name" value="Two-component sensor histidine kinase"/>
    <property type="match status" value="1"/>
</dbReference>
<dbReference type="InterPro" id="IPR000014">
    <property type="entry name" value="PAS"/>
</dbReference>
<feature type="domain" description="PAC" evidence="18">
    <location>
        <begin position="379"/>
        <end position="431"/>
    </location>
</feature>
<keyword evidence="12" id="KW-0067">ATP-binding</keyword>
<keyword evidence="8" id="KW-0812">Transmembrane</keyword>
<dbReference type="InterPro" id="IPR035965">
    <property type="entry name" value="PAS-like_dom_sf"/>
</dbReference>
<dbReference type="Pfam" id="PF00989">
    <property type="entry name" value="PAS"/>
    <property type="match status" value="1"/>
</dbReference>
<dbReference type="Gene3D" id="1.10.287.130">
    <property type="match status" value="1"/>
</dbReference>
<dbReference type="Pfam" id="PF13426">
    <property type="entry name" value="PAS_9"/>
    <property type="match status" value="1"/>
</dbReference>
<dbReference type="Gene3D" id="3.30.450.20">
    <property type="entry name" value="PAS domain"/>
    <property type="match status" value="4"/>
</dbReference>
<dbReference type="CDD" id="cd00082">
    <property type="entry name" value="HisKA"/>
    <property type="match status" value="1"/>
</dbReference>
<evidence type="ECO:0000256" key="9">
    <source>
        <dbReference type="ARBA" id="ARBA00022737"/>
    </source>
</evidence>
<sequence length="808" mass="90330">MMPGQIAKFGNSAAQLLLGGLAALRSFGAGEKDSPAVGDDSRQDIRDLRDAVKQWREVFEHNPVMYFMVDPAGTVLNVNTFGAAQLGYTAAELTGQSVLNVFFEEDRDFVRQCVGLCLETVDQSHTWAIRKIRKDGSVLWVRENAKAMLRGDGTPVVLVACENITQRKEAEDALRQSEAYLAQAQELSRTGSFGLSPATGEIFWSRETFRIFQCDPAMQPNLGLVFQRIHPEDRDAVRETLDRAFREAEDFDHEYRLLMPDGSIKYLHSVARAVRRASGCIEFAGAVTDVTIAKETEQRLRRSEAYLAEAQRLSHTSSWAWDVRRQEFAYRSAELYRLFGFEPDQIDVPARAFQQRILADDFQRIADMERRAIQQGEPFEIDFRIARPDGSIRRVHTEGHPVKGGDGDVMEIIGTHVDVTEQFVAKEALQKAFDELKQSEQRFRDYAETASDWFWETGPDHRITRISEHADTASPVPTGLIGLTRWDIPPDAEFEPEKWEQHRAALDAHLPFRDLVYRSKDRSGSPIYVRTSGKPFHDENGNFLGYRGVSSDVTAAIRTEQAEDALRKAQAELAHVTRITTLGELTTSIAHEINQPLAAVISNADACIGWLGRDPADLDAARRSVEWIVEDANRASEVIRRIRALAKKTEIEMVPLDINQVVREVMALVRRELATHAVSVRMELSSGLPNICGDRIQLQQVLINLVMNGIEAMQANVELPRELAIRSSRDGDGHLLLTVTDRGVGLDSDVTNRIFMPFFTTKASGLGMGLSICRSIIEAHAGRLSAFPNEGSGATFQIALPFPQEAAS</sequence>
<evidence type="ECO:0000259" key="17">
    <source>
        <dbReference type="PROSITE" id="PS50112"/>
    </source>
</evidence>
<evidence type="ECO:0000256" key="5">
    <source>
        <dbReference type="ARBA" id="ARBA00022519"/>
    </source>
</evidence>
<keyword evidence="10" id="KW-0547">Nucleotide-binding</keyword>
<evidence type="ECO:0000256" key="10">
    <source>
        <dbReference type="ARBA" id="ARBA00022741"/>
    </source>
</evidence>
<dbReference type="PROSITE" id="PS50109">
    <property type="entry name" value="HIS_KIN"/>
    <property type="match status" value="1"/>
</dbReference>
<dbReference type="FunFam" id="3.30.565.10:FF:000042">
    <property type="entry name" value="Two-component sensor histidine kinase KdpD"/>
    <property type="match status" value="1"/>
</dbReference>
<keyword evidence="5" id="KW-0997">Cell inner membrane</keyword>
<dbReference type="PROSITE" id="PS50112">
    <property type="entry name" value="PAS"/>
    <property type="match status" value="1"/>
</dbReference>
<evidence type="ECO:0000256" key="15">
    <source>
        <dbReference type="ARBA" id="ARBA00023136"/>
    </source>
</evidence>
<dbReference type="Gene3D" id="3.30.565.10">
    <property type="entry name" value="Histidine kinase-like ATPase, C-terminal domain"/>
    <property type="match status" value="1"/>
</dbReference>
<dbReference type="InterPro" id="IPR036890">
    <property type="entry name" value="HATPase_C_sf"/>
</dbReference>
<dbReference type="NCBIfam" id="TIGR00229">
    <property type="entry name" value="sensory_box"/>
    <property type="match status" value="4"/>
</dbReference>
<evidence type="ECO:0000256" key="12">
    <source>
        <dbReference type="ARBA" id="ARBA00022840"/>
    </source>
</evidence>
<evidence type="ECO:0000256" key="4">
    <source>
        <dbReference type="ARBA" id="ARBA00022475"/>
    </source>
</evidence>
<evidence type="ECO:0000256" key="2">
    <source>
        <dbReference type="ARBA" id="ARBA00004429"/>
    </source>
</evidence>
<dbReference type="Pfam" id="PF08447">
    <property type="entry name" value="PAS_3"/>
    <property type="match status" value="2"/>
</dbReference>
<evidence type="ECO:0000256" key="8">
    <source>
        <dbReference type="ARBA" id="ARBA00022692"/>
    </source>
</evidence>
<feature type="domain" description="PAC" evidence="18">
    <location>
        <begin position="125"/>
        <end position="176"/>
    </location>
</feature>
<evidence type="ECO:0000256" key="3">
    <source>
        <dbReference type="ARBA" id="ARBA00012438"/>
    </source>
</evidence>
<dbReference type="AlphaFoldDB" id="A0A0A3XIA3"/>
<feature type="domain" description="PAS" evidence="17">
    <location>
        <begin position="51"/>
        <end position="121"/>
    </location>
</feature>
<dbReference type="SUPFAM" id="SSF47384">
    <property type="entry name" value="Homodimeric domain of signal transducing histidine kinase"/>
    <property type="match status" value="1"/>
</dbReference>
<dbReference type="SMART" id="SM00091">
    <property type="entry name" value="PAS"/>
    <property type="match status" value="4"/>
</dbReference>
<feature type="domain" description="PAC" evidence="18">
    <location>
        <begin position="251"/>
        <end position="302"/>
    </location>
</feature>
<dbReference type="PRINTS" id="PR00344">
    <property type="entry name" value="BCTRLSENSOR"/>
</dbReference>
<keyword evidence="11" id="KW-0418">Kinase</keyword>
<dbReference type="SMART" id="SM00388">
    <property type="entry name" value="HisKA"/>
    <property type="match status" value="1"/>
</dbReference>
<evidence type="ECO:0000256" key="14">
    <source>
        <dbReference type="ARBA" id="ARBA00023012"/>
    </source>
</evidence>
<dbReference type="GO" id="GO:0005524">
    <property type="term" value="F:ATP binding"/>
    <property type="evidence" value="ECO:0007669"/>
    <property type="project" value="UniProtKB-KW"/>
</dbReference>
<dbReference type="EMBL" id="JRPN01000039">
    <property type="protein sequence ID" value="KGT74015.1"/>
    <property type="molecule type" value="Genomic_DNA"/>
</dbReference>
<dbReference type="CDD" id="cd00130">
    <property type="entry name" value="PAS"/>
    <property type="match status" value="2"/>
</dbReference>
<dbReference type="Pfam" id="PF02518">
    <property type="entry name" value="HATPase_c"/>
    <property type="match status" value="1"/>
</dbReference>
<keyword evidence="14" id="KW-0902">Two-component regulatory system</keyword>
<keyword evidence="4" id="KW-1003">Cell membrane</keyword>
<dbReference type="SUPFAM" id="SSF55785">
    <property type="entry name" value="PYP-like sensor domain (PAS domain)"/>
    <property type="match status" value="4"/>
</dbReference>
<dbReference type="SMART" id="SM00086">
    <property type="entry name" value="PAC"/>
    <property type="match status" value="4"/>
</dbReference>
<comment type="caution">
    <text evidence="19">The sequence shown here is derived from an EMBL/GenBank/DDBJ whole genome shotgun (WGS) entry which is preliminary data.</text>
</comment>
<dbReference type="GO" id="GO:0006355">
    <property type="term" value="P:regulation of DNA-templated transcription"/>
    <property type="evidence" value="ECO:0007669"/>
    <property type="project" value="InterPro"/>
</dbReference>
<evidence type="ECO:0000259" key="16">
    <source>
        <dbReference type="PROSITE" id="PS50109"/>
    </source>
</evidence>
<dbReference type="InterPro" id="IPR003661">
    <property type="entry name" value="HisK_dim/P_dom"/>
</dbReference>
<accession>A0A0A3XIA3</accession>
<dbReference type="GO" id="GO:0005886">
    <property type="term" value="C:plasma membrane"/>
    <property type="evidence" value="ECO:0007669"/>
    <property type="project" value="UniProtKB-SubCell"/>
</dbReference>
<evidence type="ECO:0000256" key="13">
    <source>
        <dbReference type="ARBA" id="ARBA00022989"/>
    </source>
</evidence>
<dbReference type="GO" id="GO:0042802">
    <property type="term" value="F:identical protein binding"/>
    <property type="evidence" value="ECO:0007669"/>
    <property type="project" value="UniProtKB-ARBA"/>
</dbReference>
<dbReference type="PANTHER" id="PTHR43304">
    <property type="entry name" value="PHYTOCHROME-LIKE PROTEIN CPH1"/>
    <property type="match status" value="1"/>
</dbReference>
<organism evidence="19 20">
    <name type="scientific">Bradyrhizobium japonicum</name>
    <dbReference type="NCBI Taxonomy" id="375"/>
    <lineage>
        <taxon>Bacteria</taxon>
        <taxon>Pseudomonadati</taxon>
        <taxon>Pseudomonadota</taxon>
        <taxon>Alphaproteobacteria</taxon>
        <taxon>Hyphomicrobiales</taxon>
        <taxon>Nitrobacteraceae</taxon>
        <taxon>Bradyrhizobium</taxon>
    </lineage>
</organism>
<dbReference type="InterPro" id="IPR013767">
    <property type="entry name" value="PAS_fold"/>
</dbReference>
<evidence type="ECO:0000256" key="11">
    <source>
        <dbReference type="ARBA" id="ARBA00022777"/>
    </source>
</evidence>
<dbReference type="InterPro" id="IPR005467">
    <property type="entry name" value="His_kinase_dom"/>
</dbReference>
<name>A0A0A3XIA3_BRAJP</name>
<dbReference type="InterPro" id="IPR003594">
    <property type="entry name" value="HATPase_dom"/>
</dbReference>
<evidence type="ECO:0000313" key="19">
    <source>
        <dbReference type="EMBL" id="KGT74015.1"/>
    </source>
</evidence>
<feature type="domain" description="Histidine kinase" evidence="16">
    <location>
        <begin position="588"/>
        <end position="804"/>
    </location>
</feature>
<dbReference type="Pfam" id="PF00512">
    <property type="entry name" value="HisKA"/>
    <property type="match status" value="1"/>
</dbReference>
<dbReference type="InterPro" id="IPR001610">
    <property type="entry name" value="PAC"/>
</dbReference>
<reference evidence="19 20" key="1">
    <citation type="submission" date="2014-09" db="EMBL/GenBank/DDBJ databases">
        <title>Draft genome of Bradyrhizobium japonicum Is-34.</title>
        <authorList>
            <person name="Tsurumaru H."/>
            <person name="Yamakawa T."/>
            <person name="Hashimoto S."/>
            <person name="Okizaki K."/>
            <person name="Kanesaki Y."/>
            <person name="Yoshikawa H."/>
            <person name="Yajima S."/>
        </authorList>
    </citation>
    <scope>NUCLEOTIDE SEQUENCE [LARGE SCALE GENOMIC DNA]</scope>
    <source>
        <strain evidence="19 20">Is-34</strain>
    </source>
</reference>
<comment type="subcellular location">
    <subcellularLocation>
        <location evidence="2">Cell inner membrane</location>
        <topology evidence="2">Multi-pass membrane protein</topology>
    </subcellularLocation>
</comment>
<evidence type="ECO:0000256" key="7">
    <source>
        <dbReference type="ARBA" id="ARBA00022679"/>
    </source>
</evidence>
<dbReference type="Proteomes" id="UP000030377">
    <property type="component" value="Unassembled WGS sequence"/>
</dbReference>
<dbReference type="InterPro" id="IPR000700">
    <property type="entry name" value="PAS-assoc_C"/>
</dbReference>
<keyword evidence="15" id="KW-0472">Membrane</keyword>
<dbReference type="SUPFAM" id="SSF55874">
    <property type="entry name" value="ATPase domain of HSP90 chaperone/DNA topoisomerase II/histidine kinase"/>
    <property type="match status" value="1"/>
</dbReference>
<dbReference type="Gene3D" id="2.10.70.100">
    <property type="match status" value="2"/>
</dbReference>
<proteinExistence type="predicted"/>
<dbReference type="InterPro" id="IPR036097">
    <property type="entry name" value="HisK_dim/P_sf"/>
</dbReference>
<keyword evidence="7" id="KW-0808">Transferase</keyword>
<keyword evidence="6" id="KW-0597">Phosphoprotein</keyword>
<protein>
    <recommendedName>
        <fullName evidence="3">histidine kinase</fullName>
        <ecNumber evidence="3">2.7.13.3</ecNumber>
    </recommendedName>
</protein>
<dbReference type="PANTHER" id="PTHR43304:SF1">
    <property type="entry name" value="PAC DOMAIN-CONTAINING PROTEIN"/>
    <property type="match status" value="1"/>
</dbReference>
<dbReference type="FunFam" id="3.30.450.20:FF:000088">
    <property type="entry name" value="Sensory transduction histidine kinase"/>
    <property type="match status" value="1"/>
</dbReference>
<dbReference type="PROSITE" id="PS50113">
    <property type="entry name" value="PAC"/>
    <property type="match status" value="4"/>
</dbReference>
<comment type="catalytic activity">
    <reaction evidence="1">
        <text>ATP + protein L-histidine = ADP + protein N-phospho-L-histidine.</text>
        <dbReference type="EC" id="2.7.13.3"/>
    </reaction>
</comment>
<keyword evidence="13" id="KW-1133">Transmembrane helix</keyword>
<keyword evidence="9" id="KW-0677">Repeat</keyword>
<evidence type="ECO:0000259" key="18">
    <source>
        <dbReference type="PROSITE" id="PS50113"/>
    </source>
</evidence>
<dbReference type="GO" id="GO:0000155">
    <property type="term" value="F:phosphorelay sensor kinase activity"/>
    <property type="evidence" value="ECO:0007669"/>
    <property type="project" value="InterPro"/>
</dbReference>
<dbReference type="InterPro" id="IPR013655">
    <property type="entry name" value="PAS_fold_3"/>
</dbReference>
<dbReference type="EC" id="2.7.13.3" evidence="3"/>
<dbReference type="FunFam" id="3.30.450.20:FF:000179">
    <property type="entry name" value="PAS domain-containing sensor histidine kinase"/>
    <property type="match status" value="1"/>
</dbReference>
<dbReference type="RefSeq" id="WP_028156088.1">
    <property type="nucleotide sequence ID" value="NZ_JANUDC010000001.1"/>
</dbReference>
<dbReference type="InterPro" id="IPR052162">
    <property type="entry name" value="Sensor_kinase/Photoreceptor"/>
</dbReference>